<reference evidence="7 8" key="1">
    <citation type="submission" date="2023-07" db="EMBL/GenBank/DDBJ databases">
        <title>Genomic Encyclopedia of Type Strains, Phase IV (KMG-IV): sequencing the most valuable type-strain genomes for metagenomic binning, comparative biology and taxonomic classification.</title>
        <authorList>
            <person name="Goeker M."/>
        </authorList>
    </citation>
    <scope>NUCLEOTIDE SEQUENCE [LARGE SCALE GENOMIC DNA]</scope>
    <source>
        <strain evidence="7 8">DSM 9768</strain>
    </source>
</reference>
<dbReference type="NCBIfam" id="TIGR01891">
    <property type="entry name" value="amidohydrolases"/>
    <property type="match status" value="1"/>
</dbReference>
<keyword evidence="3 5" id="KW-0220">Diaminopimelate biosynthesis</keyword>
<gene>
    <name evidence="7" type="ORF">J2S74_001265</name>
</gene>
<evidence type="ECO:0000256" key="1">
    <source>
        <dbReference type="ARBA" id="ARBA00022605"/>
    </source>
</evidence>
<comment type="similarity">
    <text evidence="5">Belongs to the peptidase M20A family. N-acetyldiaminopimelate deacetylase subfamily.</text>
</comment>
<dbReference type="CDD" id="cd05670">
    <property type="entry name" value="M20_Acy1_YkuR-like"/>
    <property type="match status" value="1"/>
</dbReference>
<evidence type="ECO:0000256" key="4">
    <source>
        <dbReference type="ARBA" id="ARBA00023154"/>
    </source>
</evidence>
<dbReference type="SUPFAM" id="SSF53187">
    <property type="entry name" value="Zn-dependent exopeptidases"/>
    <property type="match status" value="1"/>
</dbReference>
<dbReference type="SUPFAM" id="SSF55031">
    <property type="entry name" value="Bacterial exopeptidase dimerisation domain"/>
    <property type="match status" value="1"/>
</dbReference>
<keyword evidence="8" id="KW-1185">Reference proteome</keyword>
<dbReference type="Gene3D" id="3.40.630.10">
    <property type="entry name" value="Zn peptidases"/>
    <property type="match status" value="1"/>
</dbReference>
<dbReference type="Proteomes" id="UP001230005">
    <property type="component" value="Unassembled WGS sequence"/>
</dbReference>
<dbReference type="PANTHER" id="PTHR11014:SF98">
    <property type="entry name" value="N-ACETYLDIAMINOPIMELATE DEACETYLASE"/>
    <property type="match status" value="1"/>
</dbReference>
<feature type="active site" description="Proton acceptor" evidence="5">
    <location>
        <position position="132"/>
    </location>
</feature>
<evidence type="ECO:0000256" key="5">
    <source>
        <dbReference type="HAMAP-Rule" id="MF_01692"/>
    </source>
</evidence>
<evidence type="ECO:0000313" key="8">
    <source>
        <dbReference type="Proteomes" id="UP001230005"/>
    </source>
</evidence>
<protein>
    <recommendedName>
        <fullName evidence="5">N-acetyldiaminopimelate deacetylase</fullName>
        <ecNumber evidence="5">3.5.1.47</ecNumber>
    </recommendedName>
</protein>
<dbReference type="InterPro" id="IPR017439">
    <property type="entry name" value="Amidohydrolase"/>
</dbReference>
<dbReference type="GO" id="GO:0050118">
    <property type="term" value="F:N-acetyldiaminopimelate deacetylase activity"/>
    <property type="evidence" value="ECO:0007669"/>
    <property type="project" value="UniProtKB-EC"/>
</dbReference>
<dbReference type="EMBL" id="JAUSUG010000003">
    <property type="protein sequence ID" value="MDQ0253893.1"/>
    <property type="molecule type" value="Genomic_DNA"/>
</dbReference>
<evidence type="ECO:0000259" key="6">
    <source>
        <dbReference type="Pfam" id="PF07687"/>
    </source>
</evidence>
<dbReference type="Pfam" id="PF07687">
    <property type="entry name" value="M20_dimer"/>
    <property type="match status" value="1"/>
</dbReference>
<dbReference type="InterPro" id="IPR002933">
    <property type="entry name" value="Peptidase_M20"/>
</dbReference>
<name>A0ABT9ZRM9_9BACI</name>
<evidence type="ECO:0000256" key="2">
    <source>
        <dbReference type="ARBA" id="ARBA00022801"/>
    </source>
</evidence>
<sequence>MTVLYNTDDFIKIRRDLHLIPEPGFQEVKTQAYILNYLKGLSADFMEVKTWKTGVLVRFQGTAPEKTIGYRTDMDGLPMVEETGLAFASQHEGMMHACGHDLHMSIALGVLTYFSTNQPKDNLLFVFQPAEEGPGGAQPMLESEEFRGWMPDRMIGLHIAPEWPAGTIATKPGLLFANTSELFINLKGKSGHAAFPHQANDMVVAASHMVTQLHTIVSRNVSPLDSAVVTVGKISGGTKQNIIAENARLEGTIRTLSIESMNEVKARIEGITRGIEESFNCETSIDYGANYCQVFNDEQLTEDFIAFVNGLDYVEFQRCDKAMTGEDFGYFLESIPGFMFWLGVGSEYGLHHSKLNPSEEAIGKAIHLLIDYLKREAL</sequence>
<keyword evidence="1 5" id="KW-0028">Amino-acid biosynthesis</keyword>
<dbReference type="PIRSF" id="PIRSF005962">
    <property type="entry name" value="Pept_M20D_amidohydro"/>
    <property type="match status" value="1"/>
</dbReference>
<dbReference type="Pfam" id="PF01546">
    <property type="entry name" value="Peptidase_M20"/>
    <property type="match status" value="1"/>
</dbReference>
<dbReference type="HAMAP" id="MF_01692">
    <property type="entry name" value="DapEL"/>
    <property type="match status" value="1"/>
</dbReference>
<organism evidence="7 8">
    <name type="scientific">Evansella vedderi</name>
    <dbReference type="NCBI Taxonomy" id="38282"/>
    <lineage>
        <taxon>Bacteria</taxon>
        <taxon>Bacillati</taxon>
        <taxon>Bacillota</taxon>
        <taxon>Bacilli</taxon>
        <taxon>Bacillales</taxon>
        <taxon>Bacillaceae</taxon>
        <taxon>Evansella</taxon>
    </lineage>
</organism>
<keyword evidence="4 5" id="KW-0457">Lysine biosynthesis</keyword>
<dbReference type="InterPro" id="IPR036264">
    <property type="entry name" value="Bact_exopeptidase_dim_dom"/>
</dbReference>
<accession>A0ABT9ZRM9</accession>
<comment type="caution">
    <text evidence="7">The sequence shown here is derived from an EMBL/GenBank/DDBJ whole genome shotgun (WGS) entry which is preliminary data.</text>
</comment>
<dbReference type="RefSeq" id="WP_307323107.1">
    <property type="nucleotide sequence ID" value="NZ_JAUSUG010000003.1"/>
</dbReference>
<feature type="domain" description="Peptidase M20 dimerisation" evidence="6">
    <location>
        <begin position="184"/>
        <end position="271"/>
    </location>
</feature>
<comment type="pathway">
    <text evidence="5">Amino-acid biosynthesis; L-lysine biosynthesis via DAP pathway; LL-2,6-diaminopimelate from (S)-tetrahydrodipicolinate (acetylase route): step 3/3.</text>
</comment>
<evidence type="ECO:0000256" key="3">
    <source>
        <dbReference type="ARBA" id="ARBA00022915"/>
    </source>
</evidence>
<dbReference type="InterPro" id="IPR011650">
    <property type="entry name" value="Peptidase_M20_dimer"/>
</dbReference>
<comment type="catalytic activity">
    <reaction evidence="5">
        <text>N-acetyl-(2S,6S)-2,6-diaminopimelate + H2O = (2S,6S)-2,6-diaminopimelate + acetate</text>
        <dbReference type="Rhea" id="RHEA:20405"/>
        <dbReference type="ChEBI" id="CHEBI:15377"/>
        <dbReference type="ChEBI" id="CHEBI:30089"/>
        <dbReference type="ChEBI" id="CHEBI:57609"/>
        <dbReference type="ChEBI" id="CHEBI:58767"/>
        <dbReference type="EC" id="3.5.1.47"/>
    </reaction>
</comment>
<evidence type="ECO:0000313" key="7">
    <source>
        <dbReference type="EMBL" id="MDQ0253893.1"/>
    </source>
</evidence>
<dbReference type="InterPro" id="IPR023905">
    <property type="entry name" value="AcetylDAP_deacetylase"/>
</dbReference>
<feature type="active site" evidence="5">
    <location>
        <position position="73"/>
    </location>
</feature>
<keyword evidence="2 5" id="KW-0378">Hydrolase</keyword>
<comment type="function">
    <text evidence="5">Catalyzes the conversion of N-acetyl-diaminopimelate to diaminopimelate and acetate.</text>
</comment>
<proteinExistence type="inferred from homology"/>
<dbReference type="Gene3D" id="3.30.70.360">
    <property type="match status" value="1"/>
</dbReference>
<dbReference type="PANTHER" id="PTHR11014">
    <property type="entry name" value="PEPTIDASE M20 FAMILY MEMBER"/>
    <property type="match status" value="1"/>
</dbReference>
<dbReference type="EC" id="3.5.1.47" evidence="5"/>